<dbReference type="AlphaFoldDB" id="A0A8H6LU37"/>
<comment type="caution">
    <text evidence="1">The sequence shown here is derived from an EMBL/GenBank/DDBJ whole genome shotgun (WGS) entry which is preliminary data.</text>
</comment>
<evidence type="ECO:0000313" key="1">
    <source>
        <dbReference type="EMBL" id="KAF6742745.1"/>
    </source>
</evidence>
<organism evidence="1 2">
    <name type="scientific">Ephemerocybe angulata</name>
    <dbReference type="NCBI Taxonomy" id="980116"/>
    <lineage>
        <taxon>Eukaryota</taxon>
        <taxon>Fungi</taxon>
        <taxon>Dikarya</taxon>
        <taxon>Basidiomycota</taxon>
        <taxon>Agaricomycotina</taxon>
        <taxon>Agaricomycetes</taxon>
        <taxon>Agaricomycetidae</taxon>
        <taxon>Agaricales</taxon>
        <taxon>Agaricineae</taxon>
        <taxon>Psathyrellaceae</taxon>
        <taxon>Ephemerocybe</taxon>
    </lineage>
</organism>
<accession>A0A8H6LU37</accession>
<evidence type="ECO:0000313" key="2">
    <source>
        <dbReference type="Proteomes" id="UP000521943"/>
    </source>
</evidence>
<name>A0A8H6LU37_9AGAR</name>
<gene>
    <name evidence="1" type="ORF">DFP72DRAFT_1081511</name>
</gene>
<reference evidence="1 2" key="1">
    <citation type="submission" date="2020-07" db="EMBL/GenBank/DDBJ databases">
        <title>Comparative genomics of pyrophilous fungi reveals a link between fire events and developmental genes.</title>
        <authorList>
            <consortium name="DOE Joint Genome Institute"/>
            <person name="Steindorff A.S."/>
            <person name="Carver A."/>
            <person name="Calhoun S."/>
            <person name="Stillman K."/>
            <person name="Liu H."/>
            <person name="Lipzen A."/>
            <person name="Pangilinan J."/>
            <person name="Labutti K."/>
            <person name="Bruns T.D."/>
            <person name="Grigoriev I.V."/>
        </authorList>
    </citation>
    <scope>NUCLEOTIDE SEQUENCE [LARGE SCALE GENOMIC DNA]</scope>
    <source>
        <strain evidence="1 2">CBS 144469</strain>
    </source>
</reference>
<sequence>MEPSLGWVPDDWLDDAIIRFTSPSFRFDRKVFSRKRGGLQNQRTFIDDCSFFYHGAVAQNMEEEFLRSMFSACFARWFLSGVFHSPEHMRAVSIQIMEKIYHDLLWAARSRQGISLGRCMPWTDLMFHHGDHLWECNLRPLRLQWLQRVKTRLTRRVVSSTKIAKRSTDRETLDSTFLVQKCGTLTLDTRLLKRLKAMLLLESRKVMVNPARADVTQVKVLDRGFVSYFTIPFELAPPRQDGNPRTACFFLSGIVAKSMLRQPATKPEGSLLGYSDHRIALWGFNHEFQRALAYLGAVGGYKNLVYESFLGECLIFRTLPEGASRTISSAFSENESKPYFQGELDESDNNAQHFASYDFPNGLKYETKVPVYDATDPNLGVSDNVWEDIKKLPLHLGEVPGEAVVTVAYTAELVFVPFAIPPCRKVDLYIQFVVIHKM</sequence>
<dbReference type="EMBL" id="JACGCI010000173">
    <property type="protein sequence ID" value="KAF6742745.1"/>
    <property type="molecule type" value="Genomic_DNA"/>
</dbReference>
<dbReference type="Proteomes" id="UP000521943">
    <property type="component" value="Unassembled WGS sequence"/>
</dbReference>
<proteinExistence type="predicted"/>
<protein>
    <submittedName>
        <fullName evidence="1">Uncharacterized protein</fullName>
    </submittedName>
</protein>
<keyword evidence="2" id="KW-1185">Reference proteome</keyword>